<evidence type="ECO:0000313" key="3">
    <source>
        <dbReference type="WBParaSite" id="Hba_09785"/>
    </source>
</evidence>
<keyword evidence="1" id="KW-0812">Transmembrane</keyword>
<reference evidence="3" key="1">
    <citation type="submission" date="2016-11" db="UniProtKB">
        <authorList>
            <consortium name="WormBaseParasite"/>
        </authorList>
    </citation>
    <scope>IDENTIFICATION</scope>
</reference>
<accession>A0A1I7WX53</accession>
<name>A0A1I7WX53_HETBA</name>
<dbReference type="WBParaSite" id="Hba_09785">
    <property type="protein sequence ID" value="Hba_09785"/>
    <property type="gene ID" value="Hba_09785"/>
</dbReference>
<protein>
    <submittedName>
        <fullName evidence="3">DDE-1 domain-containing protein</fullName>
    </submittedName>
</protein>
<evidence type="ECO:0000256" key="1">
    <source>
        <dbReference type="SAM" id="Phobius"/>
    </source>
</evidence>
<keyword evidence="1" id="KW-0472">Membrane</keyword>
<dbReference type="Proteomes" id="UP000095283">
    <property type="component" value="Unplaced"/>
</dbReference>
<proteinExistence type="predicted"/>
<keyword evidence="1" id="KW-1133">Transmembrane helix</keyword>
<organism evidence="2 3">
    <name type="scientific">Heterorhabditis bacteriophora</name>
    <name type="common">Entomopathogenic nematode worm</name>
    <dbReference type="NCBI Taxonomy" id="37862"/>
    <lineage>
        <taxon>Eukaryota</taxon>
        <taxon>Metazoa</taxon>
        <taxon>Ecdysozoa</taxon>
        <taxon>Nematoda</taxon>
        <taxon>Chromadorea</taxon>
        <taxon>Rhabditida</taxon>
        <taxon>Rhabditina</taxon>
        <taxon>Rhabditomorpha</taxon>
        <taxon>Strongyloidea</taxon>
        <taxon>Heterorhabditidae</taxon>
        <taxon>Heterorhabditis</taxon>
    </lineage>
</organism>
<evidence type="ECO:0000313" key="2">
    <source>
        <dbReference type="Proteomes" id="UP000095283"/>
    </source>
</evidence>
<feature type="transmembrane region" description="Helical" evidence="1">
    <location>
        <begin position="142"/>
        <end position="162"/>
    </location>
</feature>
<sequence>MPAKRRSGTTAPVYHTLLKKKKEKNDKSESTANYLVQQWYAINCPLFYLGLLVQVKHLKNKGMTWFFGKILNLYSFDDAAQRDALEMMQIRWEELTTDMTTLHEHDDFMSALGLEVDRDDLNGTSKSSGSGNYEELMMHRKLCVFLILIRILSGDLFLKYIFSGYLCTVIFYSCEFRLNITDLM</sequence>
<keyword evidence="2" id="KW-1185">Reference proteome</keyword>
<dbReference type="AlphaFoldDB" id="A0A1I7WX53"/>